<dbReference type="CDD" id="cd21148">
    <property type="entry name" value="PUA_Cbf5"/>
    <property type="match status" value="1"/>
</dbReference>
<dbReference type="InterPro" id="IPR036974">
    <property type="entry name" value="PUA_sf"/>
</dbReference>
<dbReference type="InterPro" id="IPR004802">
    <property type="entry name" value="tRNA_PsdUridine_synth_B_fam"/>
</dbReference>
<dbReference type="InterPro" id="IPR020103">
    <property type="entry name" value="PsdUridine_synth_cat_dom_sf"/>
</dbReference>
<dbReference type="GO" id="GO:0000495">
    <property type="term" value="P:box H/ACA sno(s)RNA 3'-end processing"/>
    <property type="evidence" value="ECO:0007669"/>
    <property type="project" value="TreeGrafter"/>
</dbReference>
<dbReference type="GO" id="GO:0003723">
    <property type="term" value="F:RNA binding"/>
    <property type="evidence" value="ECO:0007669"/>
    <property type="project" value="InterPro"/>
</dbReference>
<protein>
    <submittedName>
        <fullName evidence="6">DgyrCDS2706</fullName>
    </submittedName>
</protein>
<dbReference type="PANTHER" id="PTHR23127:SF0">
    <property type="entry name" value="H_ACA RIBONUCLEOPROTEIN COMPLEX SUBUNIT DKC1"/>
    <property type="match status" value="1"/>
</dbReference>
<dbReference type="GO" id="GO:0009982">
    <property type="term" value="F:pseudouridine synthase activity"/>
    <property type="evidence" value="ECO:0007669"/>
    <property type="project" value="InterPro"/>
</dbReference>
<feature type="region of interest" description="Disordered" evidence="3">
    <location>
        <begin position="1"/>
        <end position="33"/>
    </location>
</feature>
<dbReference type="SUPFAM" id="SSF88697">
    <property type="entry name" value="PUA domain-like"/>
    <property type="match status" value="1"/>
</dbReference>
<feature type="domain" description="Dyskerin-like" evidence="5">
    <location>
        <begin position="39"/>
        <end position="97"/>
    </location>
</feature>
<feature type="compositionally biased region" description="Basic residues" evidence="3">
    <location>
        <begin position="468"/>
        <end position="478"/>
    </location>
</feature>
<dbReference type="SMART" id="SM00359">
    <property type="entry name" value="PUA"/>
    <property type="match status" value="1"/>
</dbReference>
<dbReference type="SMART" id="SM01136">
    <property type="entry name" value="DKCLD"/>
    <property type="match status" value="1"/>
</dbReference>
<dbReference type="PANTHER" id="PTHR23127">
    <property type="entry name" value="CENTROMERE/MICROTUBULE BINDING PROTEIN CBF5"/>
    <property type="match status" value="1"/>
</dbReference>
<dbReference type="GO" id="GO:1990481">
    <property type="term" value="P:mRNA pseudouridine synthesis"/>
    <property type="evidence" value="ECO:0007669"/>
    <property type="project" value="TreeGrafter"/>
</dbReference>
<dbReference type="AlphaFoldDB" id="A0A7I8VB31"/>
<dbReference type="InterPro" id="IPR012960">
    <property type="entry name" value="Dyskerin-like"/>
</dbReference>
<dbReference type="InterPro" id="IPR004521">
    <property type="entry name" value="Uncharacterised_CHP00451"/>
</dbReference>
<dbReference type="Gene3D" id="3.30.2350.10">
    <property type="entry name" value="Pseudouridine synthase"/>
    <property type="match status" value="1"/>
</dbReference>
<dbReference type="NCBIfam" id="TIGR00425">
    <property type="entry name" value="CBF5"/>
    <property type="match status" value="1"/>
</dbReference>
<dbReference type="Pfam" id="PF01472">
    <property type="entry name" value="PUA"/>
    <property type="match status" value="1"/>
</dbReference>
<dbReference type="Proteomes" id="UP000549394">
    <property type="component" value="Unassembled WGS sequence"/>
</dbReference>
<dbReference type="InterPro" id="IPR002501">
    <property type="entry name" value="PsdUridine_synth_N"/>
</dbReference>
<organism evidence="6 7">
    <name type="scientific">Dimorphilus gyrociliatus</name>
    <dbReference type="NCBI Taxonomy" id="2664684"/>
    <lineage>
        <taxon>Eukaryota</taxon>
        <taxon>Metazoa</taxon>
        <taxon>Spiralia</taxon>
        <taxon>Lophotrochozoa</taxon>
        <taxon>Annelida</taxon>
        <taxon>Polychaeta</taxon>
        <taxon>Polychaeta incertae sedis</taxon>
        <taxon>Dinophilidae</taxon>
        <taxon>Dimorphilus</taxon>
    </lineage>
</organism>
<evidence type="ECO:0000313" key="6">
    <source>
        <dbReference type="EMBL" id="CAD5113545.1"/>
    </source>
</evidence>
<evidence type="ECO:0000313" key="7">
    <source>
        <dbReference type="Proteomes" id="UP000549394"/>
    </source>
</evidence>
<proteinExistence type="inferred from homology"/>
<dbReference type="Pfam" id="PF08068">
    <property type="entry name" value="DKCLD"/>
    <property type="match status" value="1"/>
</dbReference>
<dbReference type="Pfam" id="PF01509">
    <property type="entry name" value="TruB_N"/>
    <property type="match status" value="1"/>
</dbReference>
<dbReference type="FunFam" id="3.30.2350.10:FF:000001">
    <property type="entry name" value="H/ACA ribonucleoprotein complex subunit CBF5"/>
    <property type="match status" value="1"/>
</dbReference>
<dbReference type="CDD" id="cd02572">
    <property type="entry name" value="PseudoU_synth_hDyskerin"/>
    <property type="match status" value="1"/>
</dbReference>
<comment type="similarity">
    <text evidence="1">Belongs to the pseudouridine synthase TruB family.</text>
</comment>
<dbReference type="InterPro" id="IPR002478">
    <property type="entry name" value="PUA"/>
</dbReference>
<dbReference type="NCBIfam" id="TIGR00451">
    <property type="entry name" value="unchar_dom_2"/>
    <property type="match status" value="1"/>
</dbReference>
<dbReference type="EMBL" id="CAJFCJ010000004">
    <property type="protein sequence ID" value="CAD5113545.1"/>
    <property type="molecule type" value="Genomic_DNA"/>
</dbReference>
<feature type="region of interest" description="Disordered" evidence="3">
    <location>
        <begin position="409"/>
        <end position="485"/>
    </location>
</feature>
<reference evidence="6 7" key="1">
    <citation type="submission" date="2020-08" db="EMBL/GenBank/DDBJ databases">
        <authorList>
            <person name="Hejnol A."/>
        </authorList>
    </citation>
    <scope>NUCLEOTIDE SEQUENCE [LARGE SCALE GENOMIC DNA]</scope>
</reference>
<dbReference type="InterPro" id="IPR032819">
    <property type="entry name" value="TruB_C"/>
</dbReference>
<dbReference type="SUPFAM" id="SSF55120">
    <property type="entry name" value="Pseudouridine synthase"/>
    <property type="match status" value="1"/>
</dbReference>
<feature type="domain" description="PUA" evidence="4">
    <location>
        <begin position="288"/>
        <end position="362"/>
    </location>
</feature>
<name>A0A7I8VB31_9ANNE</name>
<dbReference type="NCBIfam" id="NF003280">
    <property type="entry name" value="PRK04270.1"/>
    <property type="match status" value="1"/>
</dbReference>
<accession>A0A7I8VB31</accession>
<keyword evidence="7" id="KW-1185">Reference proteome</keyword>
<evidence type="ECO:0000259" key="5">
    <source>
        <dbReference type="SMART" id="SM01136"/>
    </source>
</evidence>
<evidence type="ECO:0000259" key="4">
    <source>
        <dbReference type="SMART" id="SM00359"/>
    </source>
</evidence>
<evidence type="ECO:0000256" key="3">
    <source>
        <dbReference type="SAM" id="MobiDB-lite"/>
    </source>
</evidence>
<dbReference type="Pfam" id="PF16198">
    <property type="entry name" value="TruB_C_2"/>
    <property type="match status" value="1"/>
</dbReference>
<dbReference type="GO" id="GO:0031118">
    <property type="term" value="P:rRNA pseudouridine synthesis"/>
    <property type="evidence" value="ECO:0007669"/>
    <property type="project" value="TreeGrafter"/>
</dbReference>
<dbReference type="Gene3D" id="2.30.130.10">
    <property type="entry name" value="PUA domain"/>
    <property type="match status" value="1"/>
</dbReference>
<comment type="caution">
    <text evidence="6">The sequence shown here is derived from an EMBL/GenBank/DDBJ whole genome shotgun (WGS) entry which is preliminary data.</text>
</comment>
<dbReference type="InterPro" id="IPR015947">
    <property type="entry name" value="PUA-like_sf"/>
</dbReference>
<evidence type="ECO:0000256" key="1">
    <source>
        <dbReference type="ARBA" id="ARBA00008999"/>
    </source>
</evidence>
<dbReference type="GO" id="GO:0031120">
    <property type="term" value="P:snRNA pseudouridine synthesis"/>
    <property type="evidence" value="ECO:0007669"/>
    <property type="project" value="TreeGrafter"/>
</dbReference>
<evidence type="ECO:0000256" key="2">
    <source>
        <dbReference type="ARBA" id="ARBA00023235"/>
    </source>
</evidence>
<keyword evidence="2" id="KW-0413">Isomerase</keyword>
<sequence>MADVAERKEKKKKKKTDVGEIQQSSSFLVEPSDKKEKLDTSQWPLLLKNFDKMNIRTHHYTPIAAGCSPLQRPIDEYVKSGIINLDKPSNPSSHEVVAWIKRILRVEKTGHSGTLDPKVTGCLIVCIDKATRLVKSQQSAGKEYIAVFSLHSAVDSVKKVARAVETLTGALFQRPPLISAVKRQLRVRTIYESKLIEYDKEKRIGILWVNCEAGTYIRTLCVHLGLLLGVGGQMVELRRIRSGIQTEQDNLVTMHDVLDAQWLHDNRRDENYLRRVIKPLECLLVGHKRIIIKDSAVNAVCYGAKILLPGVLRFDDNIELNEQIVIVTTKGEAVALAIALMTTAVMITVDHGIVAKIKRVIMERDTYPRKWGLGPIASKKKMMIKDGLLDKYGKKNEKTPKDWISAYHQYQGDSKKDEKETPVSTESAKRAAPSSSSSSSSEEEKKKKKKKKKIKLDKSSDEDETPKKEKKKKKKKQKKDSDDSD</sequence>
<feature type="compositionally biased region" description="Basic residues" evidence="3">
    <location>
        <begin position="446"/>
        <end position="455"/>
    </location>
</feature>
<dbReference type="OrthoDB" id="10250002at2759"/>
<dbReference type="PROSITE" id="PS50890">
    <property type="entry name" value="PUA"/>
    <property type="match status" value="1"/>
</dbReference>
<gene>
    <name evidence="6" type="ORF">DGYR_LOCUS2513</name>
</gene>
<dbReference type="GO" id="GO:0031429">
    <property type="term" value="C:box H/ACA snoRNP complex"/>
    <property type="evidence" value="ECO:0007669"/>
    <property type="project" value="TreeGrafter"/>
</dbReference>